<dbReference type="InterPro" id="IPR006724">
    <property type="entry name" value="Phage_TTP"/>
</dbReference>
<dbReference type="STRING" id="1423751.FC38_GL000411"/>
<dbReference type="PATRIC" id="fig|1423751.3.peg.433"/>
<evidence type="ECO:0000313" key="2">
    <source>
        <dbReference type="EMBL" id="KRN12008.1"/>
    </source>
</evidence>
<evidence type="ECO:0000313" key="3">
    <source>
        <dbReference type="Proteomes" id="UP000009326"/>
    </source>
</evidence>
<gene>
    <name evidence="1" type="ORF">BN52_01340</name>
    <name evidence="2" type="ORF">FC38_GL000411</name>
</gene>
<dbReference type="AlphaFoldDB" id="I7LFU8"/>
<dbReference type="RefSeq" id="WP_008473074.1">
    <property type="nucleotide sequence ID" value="NZ_AYZO01000014.1"/>
</dbReference>
<name>I7LFU8_9LACO</name>
<evidence type="ECO:0000313" key="4">
    <source>
        <dbReference type="Proteomes" id="UP000051521"/>
    </source>
</evidence>
<dbReference type="OrthoDB" id="2143665at2"/>
<proteinExistence type="predicted"/>
<reference evidence="2 4" key="2">
    <citation type="journal article" date="2015" name="Genome Announc.">
        <title>Expanding the biotechnology potential of lactobacilli through comparative genomics of 213 strains and associated genera.</title>
        <authorList>
            <person name="Sun Z."/>
            <person name="Harris H.M."/>
            <person name="McCann A."/>
            <person name="Guo C."/>
            <person name="Argimon S."/>
            <person name="Zhang W."/>
            <person name="Yang X."/>
            <person name="Jeffery I.B."/>
            <person name="Cooney J.C."/>
            <person name="Kagawa T.F."/>
            <person name="Liu W."/>
            <person name="Song Y."/>
            <person name="Salvetti E."/>
            <person name="Wrobel A."/>
            <person name="Rasinkangas P."/>
            <person name="Parkhill J."/>
            <person name="Rea M.C."/>
            <person name="O'Sullivan O."/>
            <person name="Ritari J."/>
            <person name="Douillard F.P."/>
            <person name="Paul Ross R."/>
            <person name="Yang R."/>
            <person name="Briner A.E."/>
            <person name="Felis G.E."/>
            <person name="de Vos W.M."/>
            <person name="Barrangou R."/>
            <person name="Klaenhammer T.R."/>
            <person name="Caufield P.W."/>
            <person name="Cui Y."/>
            <person name="Zhang H."/>
            <person name="O'Toole P.W."/>
        </authorList>
    </citation>
    <scope>NUCLEOTIDE SEQUENCE [LARGE SCALE GENOMIC DNA]</scope>
    <source>
        <strain evidence="2 4">DSM 23908</strain>
    </source>
</reference>
<keyword evidence="4" id="KW-1185">Reference proteome</keyword>
<sequence>MANTPGSATHGIKATYFAMIDDEHKVIADNTKGLSTSGIYRPHIGVMGTTAANYQNLDAAGNSQYADNESKRNTRPSQTPTLELSFLDIGFTESNKLTGYVQGEDGGWSRGKIAPHFAVLTVADTLDGGLLFEAFGYATGVDATHNHQTDNNDEQDVTPTFTATGYGAFETTDGEKLPYRKWLSTDAKFDFDKMINTVFPGFKADGEGEDNVPSFKGTKAKPVPAV</sequence>
<evidence type="ECO:0000313" key="1">
    <source>
        <dbReference type="EMBL" id="CCI86978.1"/>
    </source>
</evidence>
<reference evidence="1 3" key="1">
    <citation type="submission" date="2012-06" db="EMBL/GenBank/DDBJ databases">
        <title>Draft genome sequence of Lactobacillus gigeriorum CRBIP 24.85T, isolated from chicken crop.</title>
        <authorList>
            <person name="Cousin S."/>
            <person name="Ma L."/>
            <person name="Creno S."/>
            <person name="Clermont D."/>
            <person name="Loux V."/>
            <person name="Bizet C."/>
            <person name="Bouchier C."/>
        </authorList>
    </citation>
    <scope>NUCLEOTIDE SEQUENCE [LARGE SCALE GENOMIC DNA]</scope>
    <source>
        <strain evidence="3">CRBIP 24.85T</strain>
        <strain evidence="1">Type strain: CRBIP 24.85</strain>
    </source>
</reference>
<accession>I7LFU8</accession>
<dbReference type="Pfam" id="PF04630">
    <property type="entry name" value="Phage_TTP_1"/>
    <property type="match status" value="1"/>
</dbReference>
<dbReference type="Proteomes" id="UP000051521">
    <property type="component" value="Unassembled WGS sequence"/>
</dbReference>
<dbReference type="EMBL" id="AYZO01000014">
    <property type="protein sequence ID" value="KRN12008.1"/>
    <property type="molecule type" value="Genomic_DNA"/>
</dbReference>
<dbReference type="Proteomes" id="UP000009326">
    <property type="component" value="Unassembled WGS sequence"/>
</dbReference>
<comment type="caution">
    <text evidence="1">The sequence shown here is derived from an EMBL/GenBank/DDBJ whole genome shotgun (WGS) entry which is preliminary data.</text>
</comment>
<protein>
    <submittedName>
        <fullName evidence="1">Phage major tail protein</fullName>
    </submittedName>
</protein>
<organism evidence="1 3">
    <name type="scientific">Lactobacillus gigeriorum DSM 23908 = CRBIP 24.85</name>
    <dbReference type="NCBI Taxonomy" id="1423751"/>
    <lineage>
        <taxon>Bacteria</taxon>
        <taxon>Bacillati</taxon>
        <taxon>Bacillota</taxon>
        <taxon>Bacilli</taxon>
        <taxon>Lactobacillales</taxon>
        <taxon>Lactobacillaceae</taxon>
        <taxon>Lactobacillus</taxon>
    </lineage>
</organism>
<dbReference type="EMBL" id="CAKC01000044">
    <property type="protein sequence ID" value="CCI86978.1"/>
    <property type="molecule type" value="Genomic_DNA"/>
</dbReference>